<comment type="caution">
    <text evidence="3">The sequence shown here is derived from an EMBL/GenBank/DDBJ whole genome shotgun (WGS) entry which is preliminary data.</text>
</comment>
<keyword evidence="2" id="KW-0732">Signal</keyword>
<evidence type="ECO:0000256" key="2">
    <source>
        <dbReference type="SAM" id="SignalP"/>
    </source>
</evidence>
<feature type="signal peptide" evidence="2">
    <location>
        <begin position="1"/>
        <end position="25"/>
    </location>
</feature>
<feature type="region of interest" description="Disordered" evidence="1">
    <location>
        <begin position="174"/>
        <end position="193"/>
    </location>
</feature>
<evidence type="ECO:0000256" key="1">
    <source>
        <dbReference type="SAM" id="MobiDB-lite"/>
    </source>
</evidence>
<gene>
    <name evidence="3" type="ORF">EOE48_26110</name>
</gene>
<evidence type="ECO:0000313" key="3">
    <source>
        <dbReference type="EMBL" id="RVU13834.1"/>
    </source>
</evidence>
<dbReference type="Proteomes" id="UP000286997">
    <property type="component" value="Unassembled WGS sequence"/>
</dbReference>
<keyword evidence="4" id="KW-1185">Reference proteome</keyword>
<dbReference type="InterPro" id="IPR010412">
    <property type="entry name" value="DUF1007"/>
</dbReference>
<dbReference type="RefSeq" id="WP_127733808.1">
    <property type="nucleotide sequence ID" value="NZ_SACP01000041.1"/>
</dbReference>
<evidence type="ECO:0000313" key="4">
    <source>
        <dbReference type="Proteomes" id="UP000286997"/>
    </source>
</evidence>
<name>A0A3S2YLG9_9HYPH</name>
<feature type="chain" id="PRO_5018538307" evidence="2">
    <location>
        <begin position="26"/>
        <end position="226"/>
    </location>
</feature>
<dbReference type="EMBL" id="SACP01000041">
    <property type="protein sequence ID" value="RVU13834.1"/>
    <property type="molecule type" value="Genomic_DNA"/>
</dbReference>
<reference evidence="3 4" key="1">
    <citation type="submission" date="2019-01" db="EMBL/GenBank/DDBJ databases">
        <authorList>
            <person name="Chen W.-M."/>
        </authorList>
    </citation>
    <scope>NUCLEOTIDE SEQUENCE [LARGE SCALE GENOMIC DNA]</scope>
    <source>
        <strain evidence="3 4">TER-1</strain>
    </source>
</reference>
<proteinExistence type="predicted"/>
<accession>A0A3S2YLG9</accession>
<sequence>MTIRSHLLLLASAGLGLAAAAPAAAHPHVWITTKAEIVYGPDGRVTGLRHAWTFDPSYSALTVQGLERGGDGAPSPQALAVLARENIESLGDSRYFTALKVSGRPVEVGAPEAPAMGYADGALTLSFTLPLKAPAGPGALSLEVFDPTYFVAFSLAEGDGVATLSGAPAGCRATVHRPRPQAADAKSAGKSTDKPAAGMSEAFFEALTAASTYGVQFANRIVVACS</sequence>
<dbReference type="Pfam" id="PF06226">
    <property type="entry name" value="DUF1007"/>
    <property type="match status" value="1"/>
</dbReference>
<protein>
    <submittedName>
        <fullName evidence="3">DUF1007 family protein</fullName>
    </submittedName>
</protein>
<dbReference type="OrthoDB" id="1679673at2"/>
<dbReference type="AlphaFoldDB" id="A0A3S2YLG9"/>
<organism evidence="3 4">
    <name type="scientific">Methylobacterium oryzihabitans</name>
    <dbReference type="NCBI Taxonomy" id="2499852"/>
    <lineage>
        <taxon>Bacteria</taxon>
        <taxon>Pseudomonadati</taxon>
        <taxon>Pseudomonadota</taxon>
        <taxon>Alphaproteobacteria</taxon>
        <taxon>Hyphomicrobiales</taxon>
        <taxon>Methylobacteriaceae</taxon>
        <taxon>Methylobacterium</taxon>
    </lineage>
</organism>